<comment type="caution">
    <text evidence="1">The sequence shown here is derived from an EMBL/GenBank/DDBJ whole genome shotgun (WGS) entry which is preliminary data.</text>
</comment>
<name>A0ABW0FXB5_9CAUL</name>
<dbReference type="RefSeq" id="WP_374036781.1">
    <property type="nucleotide sequence ID" value="NZ_CP169082.1"/>
</dbReference>
<gene>
    <name evidence="1" type="ORF">ACFPIE_20315</name>
</gene>
<protein>
    <submittedName>
        <fullName evidence="1">Uncharacterized protein</fullName>
    </submittedName>
</protein>
<keyword evidence="2" id="KW-1185">Reference proteome</keyword>
<evidence type="ECO:0000313" key="1">
    <source>
        <dbReference type="EMBL" id="MFC5346267.1"/>
    </source>
</evidence>
<reference evidence="2" key="1">
    <citation type="journal article" date="2019" name="Int. J. Syst. Evol. Microbiol.">
        <title>The Global Catalogue of Microorganisms (GCM) 10K type strain sequencing project: providing services to taxonomists for standard genome sequencing and annotation.</title>
        <authorList>
            <consortium name="The Broad Institute Genomics Platform"/>
            <consortium name="The Broad Institute Genome Sequencing Center for Infectious Disease"/>
            <person name="Wu L."/>
            <person name="Ma J."/>
        </authorList>
    </citation>
    <scope>NUCLEOTIDE SEQUENCE [LARGE SCALE GENOMIC DNA]</scope>
    <source>
        <strain evidence="2">JCM 12125</strain>
    </source>
</reference>
<sequence>MSDAQTRLVNGALVQLGEDTVSDLTADPPPSRVVKILPHVQPAIDAVLVRYGWLCALEYSTLEPSGLVPANWRFGHAYLAPEGALRFWEVSRVSGWERGVWERPDGASRPILRATEGGPINVSWVKRRPADALDANVLDAVTFELAARAARPIGGSVERALELRKLADQAVLAAMGTDGQDTRADDVMIADRVGNLRASAL</sequence>
<accession>A0ABW0FXB5</accession>
<evidence type="ECO:0000313" key="2">
    <source>
        <dbReference type="Proteomes" id="UP001596152"/>
    </source>
</evidence>
<dbReference type="Proteomes" id="UP001596152">
    <property type="component" value="Unassembled WGS sequence"/>
</dbReference>
<dbReference type="EMBL" id="JBHSLF010000056">
    <property type="protein sequence ID" value="MFC5346267.1"/>
    <property type="molecule type" value="Genomic_DNA"/>
</dbReference>
<proteinExistence type="predicted"/>
<organism evidence="1 2">
    <name type="scientific">Brevundimonas staleyi</name>
    <dbReference type="NCBI Taxonomy" id="74326"/>
    <lineage>
        <taxon>Bacteria</taxon>
        <taxon>Pseudomonadati</taxon>
        <taxon>Pseudomonadota</taxon>
        <taxon>Alphaproteobacteria</taxon>
        <taxon>Caulobacterales</taxon>
        <taxon>Caulobacteraceae</taxon>
        <taxon>Brevundimonas</taxon>
    </lineage>
</organism>